<dbReference type="Proteomes" id="UP001166251">
    <property type="component" value="Unassembled WGS sequence"/>
</dbReference>
<comment type="caution">
    <text evidence="1">The sequence shown here is derived from an EMBL/GenBank/DDBJ whole genome shotgun (WGS) entry which is preliminary data.</text>
</comment>
<proteinExistence type="predicted"/>
<dbReference type="InterPro" id="IPR058690">
    <property type="entry name" value="BrxE"/>
</dbReference>
<evidence type="ECO:0000313" key="1">
    <source>
        <dbReference type="EMBL" id="MBW8191431.1"/>
    </source>
</evidence>
<keyword evidence="2" id="KW-1185">Reference proteome</keyword>
<evidence type="ECO:0000313" key="2">
    <source>
        <dbReference type="Proteomes" id="UP001166251"/>
    </source>
</evidence>
<gene>
    <name evidence="1" type="ORF">K0504_10315</name>
</gene>
<name>A0ABS7EGG7_9GAMM</name>
<dbReference type="Pfam" id="PF26412">
    <property type="entry name" value="BrxE"/>
    <property type="match status" value="1"/>
</dbReference>
<sequence length="168" mass="18668">MENQLIAKLAQLRYLVGFLGEKTQHNWWSSNFLTPSTKKMLEFTFPRTAHLAQYEAVSAAAARIHDDSIGVGKSFHLFRLPEYLEKALVDKIQSAQAEDFESLLVSKDKALAELSEIIGSASLTGEGPISLGQVKASQWEQSIAQMASAYFQAFNNGTKSFPYFQSDV</sequence>
<organism evidence="1 2">
    <name type="scientific">Neiella holothuriorum</name>
    <dbReference type="NCBI Taxonomy" id="2870530"/>
    <lineage>
        <taxon>Bacteria</taxon>
        <taxon>Pseudomonadati</taxon>
        <taxon>Pseudomonadota</taxon>
        <taxon>Gammaproteobacteria</taxon>
        <taxon>Alteromonadales</taxon>
        <taxon>Echinimonadaceae</taxon>
        <taxon>Neiella</taxon>
    </lineage>
</organism>
<protein>
    <submittedName>
        <fullName evidence="1">BrxE family protein</fullName>
    </submittedName>
</protein>
<reference evidence="1" key="1">
    <citation type="submission" date="2021-07" db="EMBL/GenBank/DDBJ databases">
        <title>Neiella marina sp. nov., isolated from the intestinal content of sea cucumber Apostichopus japonicus.</title>
        <authorList>
            <person name="Bai X."/>
        </authorList>
    </citation>
    <scope>NUCLEOTIDE SEQUENCE</scope>
    <source>
        <strain evidence="1">126</strain>
    </source>
</reference>
<dbReference type="RefSeq" id="WP_220104114.1">
    <property type="nucleotide sequence ID" value="NZ_JAHZSS010000011.1"/>
</dbReference>
<accession>A0ABS7EGG7</accession>
<dbReference type="EMBL" id="JAHZSS010000011">
    <property type="protein sequence ID" value="MBW8191431.1"/>
    <property type="molecule type" value="Genomic_DNA"/>
</dbReference>
<dbReference type="NCBIfam" id="NF033447">
    <property type="entry name" value="BrxE_fam"/>
    <property type="match status" value="1"/>
</dbReference>